<dbReference type="InterPro" id="IPR041698">
    <property type="entry name" value="Methyltransf_25"/>
</dbReference>
<name>A0ABS9W307_9PROT</name>
<dbReference type="CDD" id="cd02440">
    <property type="entry name" value="AdoMet_MTases"/>
    <property type="match status" value="1"/>
</dbReference>
<dbReference type="PANTHER" id="PTHR47739">
    <property type="entry name" value="TRNA1(VAL) (ADENINE(37)-N6)-METHYLTRANSFERASE"/>
    <property type="match status" value="1"/>
</dbReference>
<accession>A0ABS9W307</accession>
<dbReference type="Pfam" id="PF13649">
    <property type="entry name" value="Methyltransf_25"/>
    <property type="match status" value="1"/>
</dbReference>
<dbReference type="InterPro" id="IPR029063">
    <property type="entry name" value="SAM-dependent_MTases_sf"/>
</dbReference>
<proteinExistence type="predicted"/>
<comment type="caution">
    <text evidence="2">The sequence shown here is derived from an EMBL/GenBank/DDBJ whole genome shotgun (WGS) entry which is preliminary data.</text>
</comment>
<dbReference type="Proteomes" id="UP001201985">
    <property type="component" value="Unassembled WGS sequence"/>
</dbReference>
<evidence type="ECO:0000259" key="1">
    <source>
        <dbReference type="Pfam" id="PF13649"/>
    </source>
</evidence>
<feature type="domain" description="Methyltransferase" evidence="1">
    <location>
        <begin position="50"/>
        <end position="123"/>
    </location>
</feature>
<dbReference type="EMBL" id="JALBUU010000004">
    <property type="protein sequence ID" value="MCI0753325.1"/>
    <property type="molecule type" value="Genomic_DNA"/>
</dbReference>
<dbReference type="SUPFAM" id="SSF53335">
    <property type="entry name" value="S-adenosyl-L-methionine-dependent methyltransferases"/>
    <property type="match status" value="1"/>
</dbReference>
<gene>
    <name evidence="2" type="ORF">MON41_06040</name>
</gene>
<dbReference type="InterPro" id="IPR050210">
    <property type="entry name" value="tRNA_Adenine-N(6)_MTase"/>
</dbReference>
<organism evidence="2 3">
    <name type="scientific">Teichococcus vastitatis</name>
    <dbReference type="NCBI Taxonomy" id="2307076"/>
    <lineage>
        <taxon>Bacteria</taxon>
        <taxon>Pseudomonadati</taxon>
        <taxon>Pseudomonadota</taxon>
        <taxon>Alphaproteobacteria</taxon>
        <taxon>Acetobacterales</taxon>
        <taxon>Roseomonadaceae</taxon>
        <taxon>Roseomonas</taxon>
    </lineage>
</organism>
<keyword evidence="2" id="KW-0489">Methyltransferase</keyword>
<protein>
    <submittedName>
        <fullName evidence="2">Methyltransferase</fullName>
    </submittedName>
</protein>
<reference evidence="2 3" key="1">
    <citation type="submission" date="2022-03" db="EMBL/GenBank/DDBJ databases">
        <title>Complete genome analysis of Roseomonas KG 17.1 : a prolific producer of plant growth promoters.</title>
        <authorList>
            <person name="Saadouli I."/>
            <person name="Najjari A."/>
            <person name="Mosbah A."/>
            <person name="Ouzari H.I."/>
        </authorList>
    </citation>
    <scope>NUCLEOTIDE SEQUENCE [LARGE SCALE GENOMIC DNA]</scope>
    <source>
        <strain evidence="2 3">KG17-1</strain>
    </source>
</reference>
<dbReference type="Gene3D" id="3.40.50.150">
    <property type="entry name" value="Vaccinia Virus protein VP39"/>
    <property type="match status" value="1"/>
</dbReference>
<dbReference type="PANTHER" id="PTHR47739:SF1">
    <property type="entry name" value="TRNA1(VAL) (ADENINE(37)-N6)-METHYLTRANSFERASE"/>
    <property type="match status" value="1"/>
</dbReference>
<sequence>MVTEASAPLLTHDHLLKGRVQLRQMRHGLRAGLDAVLLAAAIPAQPGELVLEAGCGSGAVFLCLLARVPDLRIIAIEQDPALADLARQNAALNGWADRVTVLQGDVADPAVLAANGSIDHACANPPFWPDGTPPPAGLRAAATHHLQGPGLDVWAGALSRPLRRRGTVTLVLPAGRHSEGSAALRQARCGAVSLLPLWPRAGMPAKRVILQGRREARSPDTLAPGLVLHDLAGWTEPVRQVLEEGAPLSWP</sequence>
<keyword evidence="2" id="KW-0808">Transferase</keyword>
<keyword evidence="3" id="KW-1185">Reference proteome</keyword>
<evidence type="ECO:0000313" key="2">
    <source>
        <dbReference type="EMBL" id="MCI0753325.1"/>
    </source>
</evidence>
<dbReference type="GO" id="GO:0008168">
    <property type="term" value="F:methyltransferase activity"/>
    <property type="evidence" value="ECO:0007669"/>
    <property type="project" value="UniProtKB-KW"/>
</dbReference>
<evidence type="ECO:0000313" key="3">
    <source>
        <dbReference type="Proteomes" id="UP001201985"/>
    </source>
</evidence>
<dbReference type="RefSeq" id="WP_120007550.1">
    <property type="nucleotide sequence ID" value="NZ_JALBUU010000004.1"/>
</dbReference>
<dbReference type="GO" id="GO:0032259">
    <property type="term" value="P:methylation"/>
    <property type="evidence" value="ECO:0007669"/>
    <property type="project" value="UniProtKB-KW"/>
</dbReference>